<keyword evidence="4 6" id="KW-1133">Transmembrane helix</keyword>
<feature type="domain" description="ABC3 transporter permease C-terminal" evidence="7">
    <location>
        <begin position="271"/>
        <end position="392"/>
    </location>
</feature>
<dbReference type="InterPro" id="IPR038766">
    <property type="entry name" value="Membrane_comp_ABC_pdt"/>
</dbReference>
<accession>A0A2S1R953</accession>
<keyword evidence="9" id="KW-1185">Reference proteome</keyword>
<reference evidence="8 9" key="1">
    <citation type="submission" date="2016-04" db="EMBL/GenBank/DDBJ databases">
        <title>Complete genome sequence of Dietzia lutea YIM 80766T, a strain isolated from desert soil in Egypt.</title>
        <authorList>
            <person name="Zhao J."/>
            <person name="Hu B."/>
            <person name="Geng S."/>
            <person name="Nie Y."/>
            <person name="Tang Y."/>
        </authorList>
    </citation>
    <scope>NUCLEOTIDE SEQUENCE [LARGE SCALE GENOMIC DNA]</scope>
    <source>
        <strain evidence="8 9">YIM 80766</strain>
    </source>
</reference>
<dbReference type="KEGG" id="dlu:A6035_12170"/>
<dbReference type="EMBL" id="CP015449">
    <property type="protein sequence ID" value="AWH92795.1"/>
    <property type="molecule type" value="Genomic_DNA"/>
</dbReference>
<keyword evidence="2" id="KW-1003">Cell membrane</keyword>
<sequence length="869" mass="88505">MSARLVLGQLRAHAGRYLGTLLAIAVAVAFVLASVGVLRTMAASADATFGMRYANTAVLVQNLGDRTSAGSEAAREEAAESQRLGLETIAATPGVRAVTVDAQTYVRVRVEGRAQQMTTTTALATDDGLRWQPLAGGRLPATPGEVAIRADADLPVGATFEVQPTGGGDPAPVTVVGLFDLAGQPDMKSAFPLYATDEQVQQWAPSGAGGDVRVASEGTVPDAALAAEIERRLAEVPGTSAVEVSTGAAEADALAESFMGGRDDYTRALLAFTVLAVAVAALVIGTTFAVVFAARVRETALLRCLGASRWQLRVSGIAEALAVGALATAAGLALGRFAVSLASREAPRLGVTIPLQEVTVPGRAYLLAAAVGMGVTVLTALPSLWRATSGSPLEAMRPADVRPDPWWRRLAMVVVGAAVAAFGWHSMSAAVAARDVVSAGAWGVLAFLGVHGVAAGALPTLLGALGTVVGVVLGPVGLLGARNTARSPRRTAATSSAVLVGVTLTATMVTGIALLGPAIQARLVDRVPLDVAVTAPGGLLPAGLPETLADTGGVAESLVVTDMYAEDPQGKRTVLRVADPERISEVMRRDVVLPGPGEIVLPESSPVAADARDGDTVRFTFFSDDDGRDLVVRRTSDQWALAAPDSVPAWPAAQLPDGSPWPEGVEVPDQFVPRTELWLRMDDALEGEQLDAALQDVRSAVVDAAPDLAVTESFASREQIATSVRTVLTSSSLLLAVAVALALVGVANTLTLAVRERTREISLLRGVGVTRTGVWLMLVLETLLVAACAAVLGVVLGSAFGSAGAEALTGAGSGVGGVFGGLTGAAGVDGNENLPVADLVKVGVGGVLGALLAAGVAALGAVRTRVTTS</sequence>
<dbReference type="GO" id="GO:0005886">
    <property type="term" value="C:plasma membrane"/>
    <property type="evidence" value="ECO:0007669"/>
    <property type="project" value="UniProtKB-SubCell"/>
</dbReference>
<dbReference type="PANTHER" id="PTHR30287:SF2">
    <property type="entry name" value="BLL1001 PROTEIN"/>
    <property type="match status" value="1"/>
</dbReference>
<feature type="transmembrane region" description="Helical" evidence="6">
    <location>
        <begin position="733"/>
        <end position="754"/>
    </location>
</feature>
<feature type="transmembrane region" description="Helical" evidence="6">
    <location>
        <begin position="436"/>
        <end position="455"/>
    </location>
</feature>
<organism evidence="8 9">
    <name type="scientific">Dietzia lutea</name>
    <dbReference type="NCBI Taxonomy" id="546160"/>
    <lineage>
        <taxon>Bacteria</taxon>
        <taxon>Bacillati</taxon>
        <taxon>Actinomycetota</taxon>
        <taxon>Actinomycetes</taxon>
        <taxon>Mycobacteriales</taxon>
        <taxon>Dietziaceae</taxon>
        <taxon>Dietzia</taxon>
    </lineage>
</organism>
<evidence type="ECO:0000256" key="5">
    <source>
        <dbReference type="ARBA" id="ARBA00023136"/>
    </source>
</evidence>
<evidence type="ECO:0000313" key="8">
    <source>
        <dbReference type="EMBL" id="AWH92795.1"/>
    </source>
</evidence>
<keyword evidence="3 6" id="KW-0812">Transmembrane</keyword>
<dbReference type="RefSeq" id="WP_108848007.1">
    <property type="nucleotide sequence ID" value="NZ_CP015449.1"/>
</dbReference>
<evidence type="ECO:0000313" key="9">
    <source>
        <dbReference type="Proteomes" id="UP000244928"/>
    </source>
</evidence>
<proteinExistence type="predicted"/>
<feature type="domain" description="ABC3 transporter permease C-terminal" evidence="7">
    <location>
        <begin position="733"/>
        <end position="803"/>
    </location>
</feature>
<evidence type="ECO:0000256" key="3">
    <source>
        <dbReference type="ARBA" id="ARBA00022692"/>
    </source>
</evidence>
<protein>
    <submittedName>
        <fullName evidence="8">ABC transporter permease</fullName>
    </submittedName>
</protein>
<gene>
    <name evidence="8" type="ORF">A6035_12170</name>
</gene>
<dbReference type="AlphaFoldDB" id="A0A2S1R953"/>
<evidence type="ECO:0000256" key="1">
    <source>
        <dbReference type="ARBA" id="ARBA00004651"/>
    </source>
</evidence>
<feature type="transmembrane region" description="Helical" evidence="6">
    <location>
        <begin position="461"/>
        <end position="481"/>
    </location>
</feature>
<name>A0A2S1R953_9ACTN</name>
<comment type="subcellular location">
    <subcellularLocation>
        <location evidence="1">Cell membrane</location>
        <topology evidence="1">Multi-pass membrane protein</topology>
    </subcellularLocation>
</comment>
<evidence type="ECO:0000256" key="6">
    <source>
        <dbReference type="SAM" id="Phobius"/>
    </source>
</evidence>
<dbReference type="InterPro" id="IPR003838">
    <property type="entry name" value="ABC3_permease_C"/>
</dbReference>
<feature type="transmembrane region" description="Helical" evidence="6">
    <location>
        <begin position="268"/>
        <end position="294"/>
    </location>
</feature>
<feature type="transmembrane region" description="Helical" evidence="6">
    <location>
        <begin position="493"/>
        <end position="516"/>
    </location>
</feature>
<evidence type="ECO:0000256" key="4">
    <source>
        <dbReference type="ARBA" id="ARBA00022989"/>
    </source>
</evidence>
<keyword evidence="5 6" id="KW-0472">Membrane</keyword>
<feature type="transmembrane region" description="Helical" evidence="6">
    <location>
        <begin position="775"/>
        <end position="800"/>
    </location>
</feature>
<dbReference type="Proteomes" id="UP000244928">
    <property type="component" value="Chromosome"/>
</dbReference>
<feature type="transmembrane region" description="Helical" evidence="6">
    <location>
        <begin position="405"/>
        <end position="424"/>
    </location>
</feature>
<evidence type="ECO:0000256" key="2">
    <source>
        <dbReference type="ARBA" id="ARBA00022475"/>
    </source>
</evidence>
<feature type="transmembrane region" description="Helical" evidence="6">
    <location>
        <begin position="314"/>
        <end position="339"/>
    </location>
</feature>
<dbReference type="PANTHER" id="PTHR30287">
    <property type="entry name" value="MEMBRANE COMPONENT OF PREDICTED ABC SUPERFAMILY METABOLITE UPTAKE TRANSPORTER"/>
    <property type="match status" value="1"/>
</dbReference>
<feature type="transmembrane region" description="Helical" evidence="6">
    <location>
        <begin position="842"/>
        <end position="862"/>
    </location>
</feature>
<evidence type="ECO:0000259" key="7">
    <source>
        <dbReference type="Pfam" id="PF02687"/>
    </source>
</evidence>
<feature type="transmembrane region" description="Helical" evidence="6">
    <location>
        <begin position="20"/>
        <end position="42"/>
    </location>
</feature>
<dbReference type="Pfam" id="PF02687">
    <property type="entry name" value="FtsX"/>
    <property type="match status" value="2"/>
</dbReference>
<feature type="transmembrane region" description="Helical" evidence="6">
    <location>
        <begin position="364"/>
        <end position="385"/>
    </location>
</feature>